<evidence type="ECO:0000256" key="5">
    <source>
        <dbReference type="ARBA" id="ARBA00022826"/>
    </source>
</evidence>
<evidence type="ECO:0000256" key="2">
    <source>
        <dbReference type="ARBA" id="ARBA00022448"/>
    </source>
</evidence>
<name>A0ABW3K5I1_9BACT</name>
<keyword evidence="4 11" id="KW-0812">Transmembrane</keyword>
<dbReference type="SUPFAM" id="SSF81324">
    <property type="entry name" value="Voltage-gated potassium channels"/>
    <property type="match status" value="1"/>
</dbReference>
<keyword evidence="8" id="KW-0406">Ion transport</keyword>
<dbReference type="InterPro" id="IPR005821">
    <property type="entry name" value="Ion_trans_dom"/>
</dbReference>
<evidence type="ECO:0000256" key="8">
    <source>
        <dbReference type="ARBA" id="ARBA00023065"/>
    </source>
</evidence>
<evidence type="ECO:0000256" key="1">
    <source>
        <dbReference type="ARBA" id="ARBA00004141"/>
    </source>
</evidence>
<dbReference type="EMBL" id="JBHTKA010000007">
    <property type="protein sequence ID" value="MFD1001285.1"/>
    <property type="molecule type" value="Genomic_DNA"/>
</dbReference>
<keyword evidence="5" id="KW-0631">Potassium channel</keyword>
<keyword evidence="14" id="KW-1185">Reference proteome</keyword>
<dbReference type="Proteomes" id="UP001597112">
    <property type="component" value="Unassembled WGS sequence"/>
</dbReference>
<evidence type="ECO:0000256" key="9">
    <source>
        <dbReference type="ARBA" id="ARBA00023136"/>
    </source>
</evidence>
<protein>
    <submittedName>
        <fullName evidence="13">Ion transporter</fullName>
    </submittedName>
</protein>
<evidence type="ECO:0000259" key="12">
    <source>
        <dbReference type="Pfam" id="PF00520"/>
    </source>
</evidence>
<gene>
    <name evidence="13" type="ORF">ACFQ21_18290</name>
</gene>
<dbReference type="PRINTS" id="PR00169">
    <property type="entry name" value="KCHANNEL"/>
</dbReference>
<evidence type="ECO:0000256" key="6">
    <source>
        <dbReference type="ARBA" id="ARBA00022958"/>
    </source>
</evidence>
<evidence type="ECO:0000313" key="14">
    <source>
        <dbReference type="Proteomes" id="UP001597112"/>
    </source>
</evidence>
<dbReference type="PANTHER" id="PTHR11537:SF254">
    <property type="entry name" value="POTASSIUM VOLTAGE-GATED CHANNEL PROTEIN SHAB"/>
    <property type="match status" value="1"/>
</dbReference>
<comment type="subcellular location">
    <subcellularLocation>
        <location evidence="1">Membrane</location>
        <topology evidence="1">Multi-pass membrane protein</topology>
    </subcellularLocation>
</comment>
<dbReference type="RefSeq" id="WP_377580809.1">
    <property type="nucleotide sequence ID" value="NZ_JBHTKA010000007.1"/>
</dbReference>
<keyword evidence="3" id="KW-0633">Potassium transport</keyword>
<evidence type="ECO:0000313" key="13">
    <source>
        <dbReference type="EMBL" id="MFD1001285.1"/>
    </source>
</evidence>
<feature type="transmembrane region" description="Helical" evidence="11">
    <location>
        <begin position="134"/>
        <end position="156"/>
    </location>
</feature>
<sequence length="202" mass="22561">MVVSKRSKYIFSFFGIIDLLSILPSYLALFFPGAQSLMVIRSIRLLRIFRIFKLSRYIGESQNLMRALRASKHKITVFLVTVITSVIITGTMMFLVEGPEHGFTSIPRSIYWAIVTMTTVGYGDIAPQTTLGQALASCIMILGYGIIAVPTGIVSAEMIQLKTQEKLTTQVCPHCMREGHDHDAVFCKYCGGTLNEEVEKRI</sequence>
<feature type="transmembrane region" description="Helical" evidence="11">
    <location>
        <begin position="75"/>
        <end position="96"/>
    </location>
</feature>
<feature type="domain" description="Ion transport" evidence="12">
    <location>
        <begin position="7"/>
        <end position="163"/>
    </location>
</feature>
<comment type="caution">
    <text evidence="13">The sequence shown here is derived from an EMBL/GenBank/DDBJ whole genome shotgun (WGS) entry which is preliminary data.</text>
</comment>
<accession>A0ABW3K5I1</accession>
<dbReference type="InterPro" id="IPR028325">
    <property type="entry name" value="VG_K_chnl"/>
</dbReference>
<keyword evidence="10" id="KW-0407">Ion channel</keyword>
<keyword evidence="7 11" id="KW-1133">Transmembrane helix</keyword>
<organism evidence="13 14">
    <name type="scientific">Ohtaekwangia kribbensis</name>
    <dbReference type="NCBI Taxonomy" id="688913"/>
    <lineage>
        <taxon>Bacteria</taxon>
        <taxon>Pseudomonadati</taxon>
        <taxon>Bacteroidota</taxon>
        <taxon>Cytophagia</taxon>
        <taxon>Cytophagales</taxon>
        <taxon>Fulvivirgaceae</taxon>
        <taxon>Ohtaekwangia</taxon>
    </lineage>
</organism>
<evidence type="ECO:0000256" key="3">
    <source>
        <dbReference type="ARBA" id="ARBA00022538"/>
    </source>
</evidence>
<evidence type="ECO:0000256" key="4">
    <source>
        <dbReference type="ARBA" id="ARBA00022692"/>
    </source>
</evidence>
<dbReference type="Pfam" id="PF00520">
    <property type="entry name" value="Ion_trans"/>
    <property type="match status" value="1"/>
</dbReference>
<proteinExistence type="predicted"/>
<keyword evidence="2" id="KW-0813">Transport</keyword>
<dbReference type="Gene3D" id="1.10.287.70">
    <property type="match status" value="1"/>
</dbReference>
<dbReference type="PANTHER" id="PTHR11537">
    <property type="entry name" value="VOLTAGE-GATED POTASSIUM CHANNEL"/>
    <property type="match status" value="1"/>
</dbReference>
<reference evidence="14" key="1">
    <citation type="journal article" date="2019" name="Int. J. Syst. Evol. Microbiol.">
        <title>The Global Catalogue of Microorganisms (GCM) 10K type strain sequencing project: providing services to taxonomists for standard genome sequencing and annotation.</title>
        <authorList>
            <consortium name="The Broad Institute Genomics Platform"/>
            <consortium name="The Broad Institute Genome Sequencing Center for Infectious Disease"/>
            <person name="Wu L."/>
            <person name="Ma J."/>
        </authorList>
    </citation>
    <scope>NUCLEOTIDE SEQUENCE [LARGE SCALE GENOMIC DNA]</scope>
    <source>
        <strain evidence="14">CCUG 58938</strain>
    </source>
</reference>
<keyword evidence="6" id="KW-0630">Potassium</keyword>
<evidence type="ECO:0000256" key="10">
    <source>
        <dbReference type="ARBA" id="ARBA00023303"/>
    </source>
</evidence>
<dbReference type="Gene3D" id="1.10.287.930">
    <property type="entry name" value="Mammalian shaker kv1.2 potassium channel- beta subunit complex"/>
    <property type="match status" value="1"/>
</dbReference>
<feature type="transmembrane region" description="Helical" evidence="11">
    <location>
        <begin position="9"/>
        <end position="31"/>
    </location>
</feature>
<keyword evidence="9 11" id="KW-0472">Membrane</keyword>
<evidence type="ECO:0000256" key="7">
    <source>
        <dbReference type="ARBA" id="ARBA00022989"/>
    </source>
</evidence>
<evidence type="ECO:0000256" key="11">
    <source>
        <dbReference type="SAM" id="Phobius"/>
    </source>
</evidence>